<dbReference type="AlphaFoldDB" id="A0A381WT15"/>
<dbReference type="PANTHER" id="PTHR47062">
    <property type="match status" value="1"/>
</dbReference>
<evidence type="ECO:0000259" key="2">
    <source>
        <dbReference type="PROSITE" id="PS01031"/>
    </source>
</evidence>
<gene>
    <name evidence="3" type="ORF">METZ01_LOCUS108503</name>
</gene>
<proteinExistence type="predicted"/>
<sequence>MTNKALSIFNRLRPVSVGFDSIFDHFGSMFDDDFMSDIQPTYPPYNIVKSGKNTYNIEVALAGFNKKDINVNVEDGMLSIETKKEDKSSDKDEDGEVLHKGISKRYFKRSFTIANDVKVTGAELKDGLLRVSMEKIVPEEKKLKTIDVK</sequence>
<reference evidence="3" key="1">
    <citation type="submission" date="2018-05" db="EMBL/GenBank/DDBJ databases">
        <authorList>
            <person name="Lanie J.A."/>
            <person name="Ng W.-L."/>
            <person name="Kazmierczak K.M."/>
            <person name="Andrzejewski T.M."/>
            <person name="Davidsen T.M."/>
            <person name="Wayne K.J."/>
            <person name="Tettelin H."/>
            <person name="Glass J.I."/>
            <person name="Rusch D."/>
            <person name="Podicherti R."/>
            <person name="Tsui H.-C.T."/>
            <person name="Winkler M.E."/>
        </authorList>
    </citation>
    <scope>NUCLEOTIDE SEQUENCE</scope>
</reference>
<keyword evidence="1" id="KW-0346">Stress response</keyword>
<organism evidence="3">
    <name type="scientific">marine metagenome</name>
    <dbReference type="NCBI Taxonomy" id="408172"/>
    <lineage>
        <taxon>unclassified sequences</taxon>
        <taxon>metagenomes</taxon>
        <taxon>ecological metagenomes</taxon>
    </lineage>
</organism>
<dbReference type="EMBL" id="UINC01012792">
    <property type="protein sequence ID" value="SVA55649.1"/>
    <property type="molecule type" value="Genomic_DNA"/>
</dbReference>
<evidence type="ECO:0000313" key="3">
    <source>
        <dbReference type="EMBL" id="SVA55649.1"/>
    </source>
</evidence>
<dbReference type="PANTHER" id="PTHR47062:SF1">
    <property type="entry name" value="SMALL HEAT SHOCK PROTEIN IBPA"/>
    <property type="match status" value="1"/>
</dbReference>
<dbReference type="PROSITE" id="PS01031">
    <property type="entry name" value="SHSP"/>
    <property type="match status" value="1"/>
</dbReference>
<dbReference type="InterPro" id="IPR008978">
    <property type="entry name" value="HSP20-like_chaperone"/>
</dbReference>
<dbReference type="Gene3D" id="2.60.40.790">
    <property type="match status" value="1"/>
</dbReference>
<dbReference type="InterPro" id="IPR002068">
    <property type="entry name" value="A-crystallin/Hsp20_dom"/>
</dbReference>
<evidence type="ECO:0000256" key="1">
    <source>
        <dbReference type="ARBA" id="ARBA00023016"/>
    </source>
</evidence>
<feature type="domain" description="SHSP" evidence="2">
    <location>
        <begin position="36"/>
        <end position="149"/>
    </location>
</feature>
<dbReference type="Pfam" id="PF00011">
    <property type="entry name" value="HSP20"/>
    <property type="match status" value="1"/>
</dbReference>
<dbReference type="InterPro" id="IPR037913">
    <property type="entry name" value="ACD_IbpA/B"/>
</dbReference>
<dbReference type="CDD" id="cd06470">
    <property type="entry name" value="ACD_IbpA-B_like"/>
    <property type="match status" value="1"/>
</dbReference>
<protein>
    <recommendedName>
        <fullName evidence="2">SHSP domain-containing protein</fullName>
    </recommendedName>
</protein>
<accession>A0A381WT15</accession>
<dbReference type="SUPFAM" id="SSF49764">
    <property type="entry name" value="HSP20-like chaperones"/>
    <property type="match status" value="1"/>
</dbReference>
<name>A0A381WT15_9ZZZZ</name>